<dbReference type="Proteomes" id="UP000663829">
    <property type="component" value="Unassembled WGS sequence"/>
</dbReference>
<gene>
    <name evidence="10" type="ORF">GPM918_LOCUS17344</name>
    <name evidence="9" type="ORF">OVA965_LOCUS11569</name>
    <name evidence="12" type="ORF">SRO942_LOCUS17351</name>
    <name evidence="11" type="ORF">TMI583_LOCUS11573</name>
</gene>
<evidence type="ECO:0000256" key="1">
    <source>
        <dbReference type="ARBA" id="ARBA00009183"/>
    </source>
</evidence>
<dbReference type="OrthoDB" id="66881at2759"/>
<dbReference type="PIRSF" id="PIRSF000332">
    <property type="entry name" value="FMO"/>
    <property type="match status" value="1"/>
</dbReference>
<keyword evidence="6" id="KW-0256">Endoplasmic reticulum</keyword>
<keyword evidence="4 6" id="KW-0521">NADP</keyword>
<dbReference type="EMBL" id="CAJNOQ010004750">
    <property type="protein sequence ID" value="CAF1072415.1"/>
    <property type="molecule type" value="Genomic_DNA"/>
</dbReference>
<accession>A0A814LY79</accession>
<keyword evidence="3 6" id="KW-0274">FAD</keyword>
<keyword evidence="6 7" id="KW-0503">Monooxygenase</keyword>
<evidence type="ECO:0000256" key="3">
    <source>
        <dbReference type="ARBA" id="ARBA00022827"/>
    </source>
</evidence>
<dbReference type="AlphaFoldDB" id="A0A814LY79"/>
<evidence type="ECO:0000313" key="10">
    <source>
        <dbReference type="EMBL" id="CAF1072415.1"/>
    </source>
</evidence>
<proteinExistence type="inferred from homology"/>
<dbReference type="InterPro" id="IPR050346">
    <property type="entry name" value="FMO-like"/>
</dbReference>
<dbReference type="EMBL" id="CAJOBA010004506">
    <property type="protein sequence ID" value="CAF3714967.1"/>
    <property type="molecule type" value="Genomic_DNA"/>
</dbReference>
<evidence type="ECO:0000313" key="13">
    <source>
        <dbReference type="Proteomes" id="UP000663829"/>
    </source>
</evidence>
<keyword evidence="5 6" id="KW-0560">Oxidoreductase</keyword>
<dbReference type="InterPro" id="IPR020946">
    <property type="entry name" value="Flavin_mOase-like"/>
</dbReference>
<dbReference type="SUPFAM" id="SSF51905">
    <property type="entry name" value="FAD/NAD(P)-binding domain"/>
    <property type="match status" value="2"/>
</dbReference>
<evidence type="ECO:0000256" key="7">
    <source>
        <dbReference type="RuleBase" id="RU361177"/>
    </source>
</evidence>
<dbReference type="PRINTS" id="PR00370">
    <property type="entry name" value="FMOXYGENASE"/>
</dbReference>
<organism evidence="10 13">
    <name type="scientific">Didymodactylos carnosus</name>
    <dbReference type="NCBI Taxonomy" id="1234261"/>
    <lineage>
        <taxon>Eukaryota</taxon>
        <taxon>Metazoa</taxon>
        <taxon>Spiralia</taxon>
        <taxon>Gnathifera</taxon>
        <taxon>Rotifera</taxon>
        <taxon>Eurotatoria</taxon>
        <taxon>Bdelloidea</taxon>
        <taxon>Philodinida</taxon>
        <taxon>Philodinidae</taxon>
        <taxon>Didymodactylos</taxon>
    </lineage>
</organism>
<comment type="caution">
    <text evidence="10">The sequence shown here is derived from an EMBL/GenBank/DDBJ whole genome shotgun (WGS) entry which is preliminary data.</text>
</comment>
<comment type="similarity">
    <text evidence="1 6 7">Belongs to the FMO family.</text>
</comment>
<keyword evidence="13" id="KW-1185">Reference proteome</keyword>
<dbReference type="Proteomes" id="UP000682733">
    <property type="component" value="Unassembled WGS sequence"/>
</dbReference>
<dbReference type="InterPro" id="IPR036188">
    <property type="entry name" value="FAD/NAD-bd_sf"/>
</dbReference>
<evidence type="ECO:0000256" key="4">
    <source>
        <dbReference type="ARBA" id="ARBA00022857"/>
    </source>
</evidence>
<keyword evidence="2 6" id="KW-0285">Flavoprotein</keyword>
<dbReference type="EC" id="1.-.-.-" evidence="7"/>
<dbReference type="EMBL" id="CAJNOK010004501">
    <property type="protein sequence ID" value="CAF0939665.1"/>
    <property type="molecule type" value="Genomic_DNA"/>
</dbReference>
<reference evidence="10" key="1">
    <citation type="submission" date="2021-02" db="EMBL/GenBank/DDBJ databases">
        <authorList>
            <person name="Nowell W R."/>
        </authorList>
    </citation>
    <scope>NUCLEOTIDE SEQUENCE</scope>
</reference>
<dbReference type="InterPro" id="IPR000960">
    <property type="entry name" value="Flavin_mOase"/>
</dbReference>
<feature type="transmembrane region" description="Helical" evidence="8">
    <location>
        <begin position="533"/>
        <end position="551"/>
    </location>
</feature>
<keyword evidence="8" id="KW-0812">Transmembrane</keyword>
<protein>
    <recommendedName>
        <fullName evidence="7">Flavin-containing monooxygenase</fullName>
        <ecNumber evidence="7">1.-.-.-</ecNumber>
    </recommendedName>
</protein>
<dbReference type="GO" id="GO:0050661">
    <property type="term" value="F:NADP binding"/>
    <property type="evidence" value="ECO:0007669"/>
    <property type="project" value="InterPro"/>
</dbReference>
<evidence type="ECO:0000313" key="11">
    <source>
        <dbReference type="EMBL" id="CAF3714967.1"/>
    </source>
</evidence>
<evidence type="ECO:0000313" key="12">
    <source>
        <dbReference type="EMBL" id="CAF3839524.1"/>
    </source>
</evidence>
<comment type="subcellular location">
    <subcellularLocation>
        <location evidence="6">Endoplasmic reticulum membrane</location>
    </subcellularLocation>
</comment>
<keyword evidence="8" id="KW-1133">Transmembrane helix</keyword>
<dbReference type="PANTHER" id="PTHR23023">
    <property type="entry name" value="DIMETHYLANILINE MONOOXYGENASE"/>
    <property type="match status" value="1"/>
</dbReference>
<dbReference type="Proteomes" id="UP000677228">
    <property type="component" value="Unassembled WGS sequence"/>
</dbReference>
<name>A0A814LY79_9BILA</name>
<dbReference type="GO" id="GO:0004499">
    <property type="term" value="F:N,N-dimethylaniline monooxygenase activity"/>
    <property type="evidence" value="ECO:0007669"/>
    <property type="project" value="UniProtKB-UniRule"/>
</dbReference>
<keyword evidence="6 8" id="KW-0472">Membrane</keyword>
<evidence type="ECO:0000256" key="6">
    <source>
        <dbReference type="PIRNR" id="PIRNR000332"/>
    </source>
</evidence>
<evidence type="ECO:0000256" key="5">
    <source>
        <dbReference type="ARBA" id="ARBA00023002"/>
    </source>
</evidence>
<dbReference type="GO" id="GO:0050660">
    <property type="term" value="F:flavin adenine dinucleotide binding"/>
    <property type="evidence" value="ECO:0007669"/>
    <property type="project" value="InterPro"/>
</dbReference>
<dbReference type="Proteomes" id="UP000681722">
    <property type="component" value="Unassembled WGS sequence"/>
</dbReference>
<dbReference type="GO" id="GO:0005789">
    <property type="term" value="C:endoplasmic reticulum membrane"/>
    <property type="evidence" value="ECO:0007669"/>
    <property type="project" value="UniProtKB-SubCell"/>
</dbReference>
<evidence type="ECO:0000256" key="2">
    <source>
        <dbReference type="ARBA" id="ARBA00022630"/>
    </source>
</evidence>
<sequence>MTANEETYLRLHVGIIGGGASGLVTCKELLEEGHTCMIFEKYDSIGGLFSHSGYEDGMMVSSNLITMFSDYVGNDEDILEKPRMFSFLEYAQYLNDYAKHFNLLPYIQYQTFVQSIWKDIELNKWKMYVKDDKNEYTIYIFDRIAICCGTHQSTNKPIFKNQEKFQGKIKHSHDIKIFDKEFSNKRVCIVGSGESGSDMILAASKYSKKCYLSIRHDHGFIIPRYIYGKYGPGDLDTTRVHHSIPRAWGIFHTYIDMWNSLLKLYIKYLFINKCKFSQDDIIRQMGIQMNLQQIKTSNLWNTFGTKNSNLVKALINYDSKCQRKPGIYELTSNSIIFNDNSIEEIDEIICCSGYKSSFDFLKQSNNDKLIRIANEACISHNLYKHCFHPDIENGELIWIGFTRPCFGAIPPLAELQARWFALLCSNKLKLPNREIQLNQIEKYVKYLKWQLTSYRTERITSLTDFLLYSDDISRIINCRPNFIKIFFTDLKLWLKLMCGPLMNAHYRLTGPHSKRKQARNIILKAKWIKQSNLLYLTMLLIYSFFWFVFGIESCKPNGWYQL</sequence>
<evidence type="ECO:0000256" key="8">
    <source>
        <dbReference type="SAM" id="Phobius"/>
    </source>
</evidence>
<evidence type="ECO:0000313" key="9">
    <source>
        <dbReference type="EMBL" id="CAF0939665.1"/>
    </source>
</evidence>
<dbReference type="EMBL" id="CAJOBC010004752">
    <property type="protein sequence ID" value="CAF3839524.1"/>
    <property type="molecule type" value="Genomic_DNA"/>
</dbReference>
<comment type="cofactor">
    <cofactor evidence="6 7">
        <name>FAD</name>
        <dbReference type="ChEBI" id="CHEBI:57692"/>
    </cofactor>
</comment>
<dbReference type="Pfam" id="PF00743">
    <property type="entry name" value="FMO-like"/>
    <property type="match status" value="1"/>
</dbReference>
<dbReference type="Gene3D" id="3.50.50.60">
    <property type="entry name" value="FAD/NAD(P)-binding domain"/>
    <property type="match status" value="2"/>
</dbReference>